<dbReference type="Proteomes" id="UP000321717">
    <property type="component" value="Unassembled WGS sequence"/>
</dbReference>
<evidence type="ECO:0000313" key="2">
    <source>
        <dbReference type="EMBL" id="GEO84285.1"/>
    </source>
</evidence>
<feature type="region of interest" description="Disordered" evidence="1">
    <location>
        <begin position="19"/>
        <end position="48"/>
    </location>
</feature>
<evidence type="ECO:0000256" key="1">
    <source>
        <dbReference type="SAM" id="MobiDB-lite"/>
    </source>
</evidence>
<protein>
    <submittedName>
        <fullName evidence="2">Uncharacterized protein</fullName>
    </submittedName>
</protein>
<sequence length="106" mass="11029">MSAMRIDSGLSGYSYQSRYVPSATESEDTSADATATAKPRSSGNSAFSSTLLSSNLATALWIVEGGRKAAAAPRADLSAAADEAPAVSITEKVEALYREYELSDDA</sequence>
<proteinExistence type="predicted"/>
<gene>
    <name evidence="2" type="ORF">RNA01_12170</name>
</gene>
<name>A0A512HFQ8_9HYPH</name>
<feature type="compositionally biased region" description="Low complexity" evidence="1">
    <location>
        <begin position="31"/>
        <end position="48"/>
    </location>
</feature>
<reference evidence="2 3" key="1">
    <citation type="submission" date="2019-07" db="EMBL/GenBank/DDBJ databases">
        <title>Whole genome shotgun sequence of Rhizobium naphthalenivorans NBRC 107585.</title>
        <authorList>
            <person name="Hosoyama A."/>
            <person name="Uohara A."/>
            <person name="Ohji S."/>
            <person name="Ichikawa N."/>
        </authorList>
    </citation>
    <scope>NUCLEOTIDE SEQUENCE [LARGE SCALE GENOMIC DNA]</scope>
    <source>
        <strain evidence="2 3">NBRC 107585</strain>
    </source>
</reference>
<evidence type="ECO:0000313" key="3">
    <source>
        <dbReference type="Proteomes" id="UP000321717"/>
    </source>
</evidence>
<dbReference type="RefSeq" id="WP_147179065.1">
    <property type="nucleotide sequence ID" value="NZ_BJZP01000004.1"/>
</dbReference>
<accession>A0A512HFQ8</accession>
<keyword evidence="3" id="KW-1185">Reference proteome</keyword>
<dbReference type="EMBL" id="BJZP01000004">
    <property type="protein sequence ID" value="GEO84285.1"/>
    <property type="molecule type" value="Genomic_DNA"/>
</dbReference>
<organism evidence="2 3">
    <name type="scientific">Ciceribacter naphthalenivorans</name>
    <dbReference type="NCBI Taxonomy" id="1118451"/>
    <lineage>
        <taxon>Bacteria</taxon>
        <taxon>Pseudomonadati</taxon>
        <taxon>Pseudomonadota</taxon>
        <taxon>Alphaproteobacteria</taxon>
        <taxon>Hyphomicrobiales</taxon>
        <taxon>Rhizobiaceae</taxon>
        <taxon>Ciceribacter</taxon>
    </lineage>
</organism>
<dbReference type="AlphaFoldDB" id="A0A512HFQ8"/>
<comment type="caution">
    <text evidence="2">The sequence shown here is derived from an EMBL/GenBank/DDBJ whole genome shotgun (WGS) entry which is preliminary data.</text>
</comment>